<dbReference type="EMBL" id="REGN01001547">
    <property type="protein sequence ID" value="RNA33965.1"/>
    <property type="molecule type" value="Genomic_DNA"/>
</dbReference>
<name>A0A3M7SE77_BRAPC</name>
<evidence type="ECO:0000313" key="2">
    <source>
        <dbReference type="Proteomes" id="UP000276133"/>
    </source>
</evidence>
<dbReference type="AlphaFoldDB" id="A0A3M7SE77"/>
<accession>A0A3M7SE77</accession>
<organism evidence="1 2">
    <name type="scientific">Brachionus plicatilis</name>
    <name type="common">Marine rotifer</name>
    <name type="synonym">Brachionus muelleri</name>
    <dbReference type="NCBI Taxonomy" id="10195"/>
    <lineage>
        <taxon>Eukaryota</taxon>
        <taxon>Metazoa</taxon>
        <taxon>Spiralia</taxon>
        <taxon>Gnathifera</taxon>
        <taxon>Rotifera</taxon>
        <taxon>Eurotatoria</taxon>
        <taxon>Monogononta</taxon>
        <taxon>Pseudotrocha</taxon>
        <taxon>Ploima</taxon>
        <taxon>Brachionidae</taxon>
        <taxon>Brachionus</taxon>
    </lineage>
</organism>
<gene>
    <name evidence="1" type="ORF">BpHYR1_035149</name>
</gene>
<dbReference type="Proteomes" id="UP000276133">
    <property type="component" value="Unassembled WGS sequence"/>
</dbReference>
<protein>
    <submittedName>
        <fullName evidence="1">Uncharacterized protein</fullName>
    </submittedName>
</protein>
<evidence type="ECO:0000313" key="1">
    <source>
        <dbReference type="EMBL" id="RNA33965.1"/>
    </source>
</evidence>
<proteinExistence type="predicted"/>
<comment type="caution">
    <text evidence="1">The sequence shown here is derived from an EMBL/GenBank/DDBJ whole genome shotgun (WGS) entry which is preliminary data.</text>
</comment>
<sequence length="65" mass="7789">MKLIVYYNSSKSQFYNFLTKIFIFLGLFELSLIEPESPSKEHKFCFISTFSPLRPTDIFRMRGRK</sequence>
<keyword evidence="2" id="KW-1185">Reference proteome</keyword>
<reference evidence="1 2" key="1">
    <citation type="journal article" date="2018" name="Sci. Rep.">
        <title>Genomic signatures of local adaptation to the degree of environmental predictability in rotifers.</title>
        <authorList>
            <person name="Franch-Gras L."/>
            <person name="Hahn C."/>
            <person name="Garcia-Roger E.M."/>
            <person name="Carmona M.J."/>
            <person name="Serra M."/>
            <person name="Gomez A."/>
        </authorList>
    </citation>
    <scope>NUCLEOTIDE SEQUENCE [LARGE SCALE GENOMIC DNA]</scope>
    <source>
        <strain evidence="1">HYR1</strain>
    </source>
</reference>